<dbReference type="AlphaFoldDB" id="A0AAV2QF70"/>
<dbReference type="Gene3D" id="1.10.506.10">
    <property type="entry name" value="GTPase Activation - p120gap, domain 1"/>
    <property type="match status" value="1"/>
</dbReference>
<evidence type="ECO:0000256" key="1">
    <source>
        <dbReference type="SAM" id="MobiDB-lite"/>
    </source>
</evidence>
<feature type="compositionally biased region" description="Low complexity" evidence="1">
    <location>
        <begin position="452"/>
        <end position="472"/>
    </location>
</feature>
<dbReference type="PANTHER" id="PTHR14149">
    <property type="entry name" value="RAS GTPASE-ACTIVATING PROTEIN WITH IQ MOTIF"/>
    <property type="match status" value="1"/>
</dbReference>
<feature type="compositionally biased region" description="Polar residues" evidence="1">
    <location>
        <begin position="504"/>
        <end position="530"/>
    </location>
</feature>
<organism evidence="3 4">
    <name type="scientific">Meganyctiphanes norvegica</name>
    <name type="common">Northern krill</name>
    <name type="synonym">Thysanopoda norvegica</name>
    <dbReference type="NCBI Taxonomy" id="48144"/>
    <lineage>
        <taxon>Eukaryota</taxon>
        <taxon>Metazoa</taxon>
        <taxon>Ecdysozoa</taxon>
        <taxon>Arthropoda</taxon>
        <taxon>Crustacea</taxon>
        <taxon>Multicrustacea</taxon>
        <taxon>Malacostraca</taxon>
        <taxon>Eumalacostraca</taxon>
        <taxon>Eucarida</taxon>
        <taxon>Euphausiacea</taxon>
        <taxon>Euphausiidae</taxon>
        <taxon>Meganyctiphanes</taxon>
    </lineage>
</organism>
<dbReference type="Proteomes" id="UP001497623">
    <property type="component" value="Unassembled WGS sequence"/>
</dbReference>
<feature type="domain" description="Ras-GAP" evidence="2">
    <location>
        <begin position="141"/>
        <end position="349"/>
    </location>
</feature>
<dbReference type="SUPFAM" id="SSF48350">
    <property type="entry name" value="GTPase activation domain, GAP"/>
    <property type="match status" value="1"/>
</dbReference>
<protein>
    <recommendedName>
        <fullName evidence="2">Ras-GAP domain-containing protein</fullName>
    </recommendedName>
</protein>
<name>A0AAV2QF70_MEGNR</name>
<dbReference type="GO" id="GO:0005938">
    <property type="term" value="C:cell cortex"/>
    <property type="evidence" value="ECO:0007669"/>
    <property type="project" value="TreeGrafter"/>
</dbReference>
<dbReference type="GO" id="GO:0005096">
    <property type="term" value="F:GTPase activator activity"/>
    <property type="evidence" value="ECO:0007669"/>
    <property type="project" value="TreeGrafter"/>
</dbReference>
<evidence type="ECO:0000259" key="2">
    <source>
        <dbReference type="PROSITE" id="PS50018"/>
    </source>
</evidence>
<proteinExistence type="predicted"/>
<gene>
    <name evidence="3" type="ORF">MNOR_LOCUS11882</name>
</gene>
<feature type="non-terminal residue" evidence="3">
    <location>
        <position position="577"/>
    </location>
</feature>
<dbReference type="CDD" id="cd05129">
    <property type="entry name" value="RasGAP_RAP6"/>
    <property type="match status" value="1"/>
</dbReference>
<evidence type="ECO:0000313" key="3">
    <source>
        <dbReference type="EMBL" id="CAL4082390.1"/>
    </source>
</evidence>
<accession>A0AAV2QF70</accession>
<keyword evidence="4" id="KW-1185">Reference proteome</keyword>
<dbReference type="PROSITE" id="PS50018">
    <property type="entry name" value="RAS_GTPASE_ACTIV_2"/>
    <property type="match status" value="1"/>
</dbReference>
<feature type="region of interest" description="Disordered" evidence="1">
    <location>
        <begin position="442"/>
        <end position="532"/>
    </location>
</feature>
<dbReference type="InterPro" id="IPR008936">
    <property type="entry name" value="Rho_GTPase_activation_prot"/>
</dbReference>
<reference evidence="3 4" key="1">
    <citation type="submission" date="2024-05" db="EMBL/GenBank/DDBJ databases">
        <authorList>
            <person name="Wallberg A."/>
        </authorList>
    </citation>
    <scope>NUCLEOTIDE SEQUENCE [LARGE SCALE GENOMIC DNA]</scope>
</reference>
<evidence type="ECO:0000313" key="4">
    <source>
        <dbReference type="Proteomes" id="UP001497623"/>
    </source>
</evidence>
<dbReference type="Pfam" id="PF00616">
    <property type="entry name" value="RasGAP"/>
    <property type="match status" value="1"/>
</dbReference>
<sequence>MKEGIPGDLIKYPRTGHSITFVDQITIYEKVLKAIERAYHASWVRGEQRRNYDDLILRPQHSSPPACCQKANLLNTLNFVDAYKVLGYNESLYGDFLSVLRNDPHLVARCLVLGEAQNQEAMHTAAHTIFASVYANGLLPEDETHILNLLKHLIELQLATSENPRRQLRHGSCAFSQIYRAYVEMLPQSKVFLTAALHQPIIQLLMEDELFLDIDPSKAAVRFPPEERLRRFGEEGTPEYAAALGKYRAWTISKLVKITNRFLESIKEAMNCFPWSLSWLVRILYEVLLSAKVTEMREVSAICVDLIFGLFLCPALVTPEPHGICDAPISHISRFNLMQVAQILQVLAMSRWETPDPRLNDLYSQFDKEVVASLLDNIVEQEGSESPPCLVGYNNPLLGLERSSFLCPETHLTSLISFIQTVLPEFPEDDESRKEWETLLGRIKPPPPALQPSNISPTTANSNTTSPSVTPSKKNLLGRVKSNRNRSSKSQCEGDGDSVKSGEDTVSITTNSSNGGITHSGSATGLGNNTEEGDVVPPILEYDRVLVISLRGGGSCDCPGLMAEEKVLFTLQVEFTT</sequence>
<dbReference type="EMBL" id="CAXKWB010006345">
    <property type="protein sequence ID" value="CAL4082390.1"/>
    <property type="molecule type" value="Genomic_DNA"/>
</dbReference>
<dbReference type="InterPro" id="IPR001936">
    <property type="entry name" value="RasGAP_dom"/>
</dbReference>
<comment type="caution">
    <text evidence="3">The sequence shown here is derived from an EMBL/GenBank/DDBJ whole genome shotgun (WGS) entry which is preliminary data.</text>
</comment>